<organism evidence="1 2">
    <name type="scientific">Sinorhizobium americanum</name>
    <dbReference type="NCBI Taxonomy" id="194963"/>
    <lineage>
        <taxon>Bacteria</taxon>
        <taxon>Pseudomonadati</taxon>
        <taxon>Pseudomonadota</taxon>
        <taxon>Alphaproteobacteria</taxon>
        <taxon>Hyphomicrobiales</taxon>
        <taxon>Rhizobiaceae</taxon>
        <taxon>Sinorhizobium/Ensifer group</taxon>
        <taxon>Sinorhizobium</taxon>
    </lineage>
</organism>
<accession>A0A1L3LQA4</accession>
<evidence type="ECO:0000313" key="2">
    <source>
        <dbReference type="Proteomes" id="UP000182306"/>
    </source>
</evidence>
<evidence type="ECO:0000313" key="1">
    <source>
        <dbReference type="EMBL" id="APG92257.1"/>
    </source>
</evidence>
<keyword evidence="2" id="KW-1185">Reference proteome</keyword>
<dbReference type="STRING" id="194963.SAMCFNEI73_Ch2991"/>
<protein>
    <submittedName>
        <fullName evidence="1">Uncharacterized protein</fullName>
    </submittedName>
</protein>
<proteinExistence type="predicted"/>
<dbReference type="EMBL" id="CP013107">
    <property type="protein sequence ID" value="APG92257.1"/>
    <property type="molecule type" value="Genomic_DNA"/>
</dbReference>
<gene>
    <name evidence="1" type="ORF">SAMCFNEI73_Ch2991</name>
</gene>
<sequence>MQFHGSIEKPVHDTDAIRQFLRHDIEKEGRFRVGSVQRFAPVRLDEALVKDDFHDTLSEITDAKKP</sequence>
<name>A0A1L3LQA4_9HYPH</name>
<dbReference type="AlphaFoldDB" id="A0A1L3LQA4"/>
<dbReference type="Proteomes" id="UP000182306">
    <property type="component" value="Chromosome"/>
</dbReference>
<dbReference type="KEGG" id="same:SAMCFNEI73_Ch2991"/>
<reference evidence="1 2" key="1">
    <citation type="submission" date="2015-10" db="EMBL/GenBank/DDBJ databases">
        <title>Genomic differences between typical nodule nitrogen-fixing rhizobial strains and those coming from bean seeds.</title>
        <authorList>
            <person name="Peralta H."/>
            <person name="Aguilar-Vera A."/>
            <person name="Diaz R."/>
            <person name="Mora Y."/>
            <person name="Martinez-Batallar G."/>
            <person name="Salazar E."/>
            <person name="Vargas-Lagunas C."/>
            <person name="Encarnacion S."/>
            <person name="Girard L."/>
            <person name="Mora J."/>
        </authorList>
    </citation>
    <scope>NUCLEOTIDE SEQUENCE [LARGE SCALE GENOMIC DNA]</scope>
    <source>
        <strain evidence="1 2">CFNEI 73</strain>
    </source>
</reference>